<protein>
    <recommendedName>
        <fullName evidence="2">Nephrocystin 3-like N-terminal domain-containing protein</fullName>
    </recommendedName>
</protein>
<dbReference type="Proteomes" id="UP001221757">
    <property type="component" value="Unassembled WGS sequence"/>
</dbReference>
<evidence type="ECO:0000313" key="3">
    <source>
        <dbReference type="EMBL" id="KAJ7687521.1"/>
    </source>
</evidence>
<evidence type="ECO:0000313" key="4">
    <source>
        <dbReference type="Proteomes" id="UP001221757"/>
    </source>
</evidence>
<gene>
    <name evidence="3" type="ORF">B0H17DRAFT_939406</name>
</gene>
<dbReference type="AlphaFoldDB" id="A0AAD7DB78"/>
<dbReference type="EMBL" id="JARKIE010000087">
    <property type="protein sequence ID" value="KAJ7687521.1"/>
    <property type="molecule type" value="Genomic_DNA"/>
</dbReference>
<name>A0AAD7DB78_MYCRO</name>
<dbReference type="Pfam" id="PF24883">
    <property type="entry name" value="NPHP3_N"/>
    <property type="match status" value="1"/>
</dbReference>
<feature type="domain" description="Nephrocystin 3-like N-terminal" evidence="2">
    <location>
        <begin position="12"/>
        <end position="55"/>
    </location>
</feature>
<organism evidence="3 4">
    <name type="scientific">Mycena rosella</name>
    <name type="common">Pink bonnet</name>
    <name type="synonym">Agaricus rosellus</name>
    <dbReference type="NCBI Taxonomy" id="1033263"/>
    <lineage>
        <taxon>Eukaryota</taxon>
        <taxon>Fungi</taxon>
        <taxon>Dikarya</taxon>
        <taxon>Basidiomycota</taxon>
        <taxon>Agaricomycotina</taxon>
        <taxon>Agaricomycetes</taxon>
        <taxon>Agaricomycetidae</taxon>
        <taxon>Agaricales</taxon>
        <taxon>Marasmiineae</taxon>
        <taxon>Mycenaceae</taxon>
        <taxon>Mycena</taxon>
    </lineage>
</organism>
<evidence type="ECO:0000256" key="1">
    <source>
        <dbReference type="ARBA" id="ARBA00022737"/>
    </source>
</evidence>
<keyword evidence="1" id="KW-0677">Repeat</keyword>
<accession>A0AAD7DB78</accession>
<sequence length="83" mass="9216">RHAEISAVRQEGTEHWLLVDVCFKEWKAESGGILWCRGMSGVGKTVLACVLFKNITFRIYLTAVIGPWLSTISNCSSKTTTLV</sequence>
<reference evidence="3" key="1">
    <citation type="submission" date="2023-03" db="EMBL/GenBank/DDBJ databases">
        <title>Massive genome expansion in bonnet fungi (Mycena s.s.) driven by repeated elements and novel gene families across ecological guilds.</title>
        <authorList>
            <consortium name="Lawrence Berkeley National Laboratory"/>
            <person name="Harder C.B."/>
            <person name="Miyauchi S."/>
            <person name="Viragh M."/>
            <person name="Kuo A."/>
            <person name="Thoen E."/>
            <person name="Andreopoulos B."/>
            <person name="Lu D."/>
            <person name="Skrede I."/>
            <person name="Drula E."/>
            <person name="Henrissat B."/>
            <person name="Morin E."/>
            <person name="Kohler A."/>
            <person name="Barry K."/>
            <person name="LaButti K."/>
            <person name="Morin E."/>
            <person name="Salamov A."/>
            <person name="Lipzen A."/>
            <person name="Mereny Z."/>
            <person name="Hegedus B."/>
            <person name="Baldrian P."/>
            <person name="Stursova M."/>
            <person name="Weitz H."/>
            <person name="Taylor A."/>
            <person name="Grigoriev I.V."/>
            <person name="Nagy L.G."/>
            <person name="Martin F."/>
            <person name="Kauserud H."/>
        </authorList>
    </citation>
    <scope>NUCLEOTIDE SEQUENCE</scope>
    <source>
        <strain evidence="3">CBHHK067</strain>
    </source>
</reference>
<keyword evidence="4" id="KW-1185">Reference proteome</keyword>
<evidence type="ECO:0000259" key="2">
    <source>
        <dbReference type="Pfam" id="PF24883"/>
    </source>
</evidence>
<dbReference type="InterPro" id="IPR056884">
    <property type="entry name" value="NPHP3-like_N"/>
</dbReference>
<comment type="caution">
    <text evidence="3">The sequence shown here is derived from an EMBL/GenBank/DDBJ whole genome shotgun (WGS) entry which is preliminary data.</text>
</comment>
<feature type="non-terminal residue" evidence="3">
    <location>
        <position position="83"/>
    </location>
</feature>
<proteinExistence type="predicted"/>